<feature type="transmembrane region" description="Helical" evidence="1">
    <location>
        <begin position="39"/>
        <end position="61"/>
    </location>
</feature>
<organism evidence="2 3">
    <name type="scientific">Chromobacterium amazonense</name>
    <dbReference type="NCBI Taxonomy" id="1382803"/>
    <lineage>
        <taxon>Bacteria</taxon>
        <taxon>Pseudomonadati</taxon>
        <taxon>Pseudomonadota</taxon>
        <taxon>Betaproteobacteria</taxon>
        <taxon>Neisseriales</taxon>
        <taxon>Chromobacteriaceae</taxon>
        <taxon>Chromobacterium</taxon>
    </lineage>
</organism>
<proteinExistence type="predicted"/>
<name>A0A2S9X3P3_9NEIS</name>
<dbReference type="EMBL" id="MTBD01000026">
    <property type="protein sequence ID" value="PRP70307.1"/>
    <property type="molecule type" value="Genomic_DNA"/>
</dbReference>
<dbReference type="Proteomes" id="UP000239469">
    <property type="component" value="Unassembled WGS sequence"/>
</dbReference>
<evidence type="ECO:0000256" key="1">
    <source>
        <dbReference type="SAM" id="Phobius"/>
    </source>
</evidence>
<reference evidence="2 3" key="1">
    <citation type="submission" date="2017-01" db="EMBL/GenBank/DDBJ databases">
        <title>New insights into the genetic diversity of Chromobacterium isolated from tropical freshwater lake.</title>
        <authorList>
            <person name="Santos A.B."/>
            <person name="Nascimento A.M."/>
            <person name="Da Silva P.C."/>
        </authorList>
    </citation>
    <scope>NUCLEOTIDE SEQUENCE [LARGE SCALE GENOMIC DNA]</scope>
    <source>
        <strain evidence="2 3">56AF</strain>
    </source>
</reference>
<keyword evidence="1" id="KW-0812">Transmembrane</keyword>
<accession>A0A2S9X3P3</accession>
<comment type="caution">
    <text evidence="2">The sequence shown here is derived from an EMBL/GenBank/DDBJ whole genome shotgun (WGS) entry which is preliminary data.</text>
</comment>
<keyword evidence="1" id="KW-0472">Membrane</keyword>
<evidence type="ECO:0000313" key="3">
    <source>
        <dbReference type="Proteomes" id="UP000239469"/>
    </source>
</evidence>
<evidence type="ECO:0000313" key="2">
    <source>
        <dbReference type="EMBL" id="PRP70307.1"/>
    </source>
</evidence>
<keyword evidence="1" id="KW-1133">Transmembrane helix</keyword>
<sequence length="80" mass="8647">MQRQPGRLALLQPAHAGAAGKMAELNKLMQKMLHHGSCFFWECAAMLGAAAAMISAFHAFVMLMGGRAFLPNALKRSAFD</sequence>
<gene>
    <name evidence="2" type="ORF">BUE93_11645</name>
</gene>
<dbReference type="AlphaFoldDB" id="A0A2S9X3P3"/>
<protein>
    <submittedName>
        <fullName evidence="2">Uncharacterized protein</fullName>
    </submittedName>
</protein>